<sequence length="89" mass="9806">MSGTTPWAWKPQKWVPVRPNPAWTSSAIHKPPAFLTTLYASPNLAIIRASSFASVPEFVKKTTYIHLTLRSLGNLEAKASAKSVMALLR</sequence>
<organism evidence="1">
    <name type="scientific">Cucumis melo</name>
    <name type="common">Muskmelon</name>
    <dbReference type="NCBI Taxonomy" id="3656"/>
    <lineage>
        <taxon>Eukaryota</taxon>
        <taxon>Viridiplantae</taxon>
        <taxon>Streptophyta</taxon>
        <taxon>Embryophyta</taxon>
        <taxon>Tracheophyta</taxon>
        <taxon>Spermatophyta</taxon>
        <taxon>Magnoliopsida</taxon>
        <taxon>eudicotyledons</taxon>
        <taxon>Gunneridae</taxon>
        <taxon>Pentapetalae</taxon>
        <taxon>rosids</taxon>
        <taxon>fabids</taxon>
        <taxon>Cucurbitales</taxon>
        <taxon>Cucurbitaceae</taxon>
        <taxon>Benincaseae</taxon>
        <taxon>Cucumis</taxon>
    </lineage>
</organism>
<name>A0A9I9EAE4_CUCME</name>
<dbReference type="EnsemblPlants" id="MELO3C031040.2.1">
    <property type="protein sequence ID" value="MELO3C031040.2.1"/>
    <property type="gene ID" value="MELO3C031040.2"/>
</dbReference>
<accession>A0A9I9EAE4</accession>
<dbReference type="Gramene" id="MELO3C031040.2.1">
    <property type="protein sequence ID" value="MELO3C031040.2.1"/>
    <property type="gene ID" value="MELO3C031040.2"/>
</dbReference>
<dbReference type="AlphaFoldDB" id="A0A9I9EAE4"/>
<evidence type="ECO:0000313" key="1">
    <source>
        <dbReference type="EnsemblPlants" id="MELO3C031040.2.1"/>
    </source>
</evidence>
<proteinExistence type="predicted"/>
<reference evidence="1" key="1">
    <citation type="submission" date="2023-03" db="UniProtKB">
        <authorList>
            <consortium name="EnsemblPlants"/>
        </authorList>
    </citation>
    <scope>IDENTIFICATION</scope>
</reference>
<protein>
    <submittedName>
        <fullName evidence="1">Uncharacterized protein</fullName>
    </submittedName>
</protein>